<gene>
    <name evidence="2" type="ORF">H6P81_013800</name>
</gene>
<proteinExistence type="predicted"/>
<evidence type="ECO:0008006" key="4">
    <source>
        <dbReference type="Google" id="ProtNLM"/>
    </source>
</evidence>
<evidence type="ECO:0000313" key="3">
    <source>
        <dbReference type="Proteomes" id="UP000825729"/>
    </source>
</evidence>
<keyword evidence="3" id="KW-1185">Reference proteome</keyword>
<organism evidence="2 3">
    <name type="scientific">Aristolochia fimbriata</name>
    <name type="common">White veined hardy Dutchman's pipe vine</name>
    <dbReference type="NCBI Taxonomy" id="158543"/>
    <lineage>
        <taxon>Eukaryota</taxon>
        <taxon>Viridiplantae</taxon>
        <taxon>Streptophyta</taxon>
        <taxon>Embryophyta</taxon>
        <taxon>Tracheophyta</taxon>
        <taxon>Spermatophyta</taxon>
        <taxon>Magnoliopsida</taxon>
        <taxon>Magnoliidae</taxon>
        <taxon>Piperales</taxon>
        <taxon>Aristolochiaceae</taxon>
        <taxon>Aristolochia</taxon>
    </lineage>
</organism>
<reference evidence="2 3" key="1">
    <citation type="submission" date="2021-07" db="EMBL/GenBank/DDBJ databases">
        <title>The Aristolochia fimbriata genome: insights into angiosperm evolution, floral development and chemical biosynthesis.</title>
        <authorList>
            <person name="Jiao Y."/>
        </authorList>
    </citation>
    <scope>NUCLEOTIDE SEQUENCE [LARGE SCALE GENOMIC DNA]</scope>
    <source>
        <strain evidence="2">IBCAS-2021</strain>
        <tissue evidence="2">Leaf</tissue>
    </source>
</reference>
<comment type="caution">
    <text evidence="2">The sequence shown here is derived from an EMBL/GenBank/DDBJ whole genome shotgun (WGS) entry which is preliminary data.</text>
</comment>
<sequence length="198" mass="23072">MLLERALVLHPTLTFSSFLLLRIVSSREQSGSSQQTRQRKAADAFSKFSSSSRNQAGMENHQSWRMRFSFRNATIVVCLFNLVTVVLLLQGFIGGSGRRNSEDGLDSVQQRYIMEAEELRRAMEPLELIKRVREIQEEVYTDPETSEQEKVTRKTAAVDLSKRLQDFRNLNDANSKKALEEWRKRKMERARQREMDKI</sequence>
<feature type="transmembrane region" description="Helical" evidence="1">
    <location>
        <begin position="73"/>
        <end position="93"/>
    </location>
</feature>
<name>A0AAV7EJB2_ARIFI</name>
<keyword evidence="1" id="KW-0812">Transmembrane</keyword>
<protein>
    <recommendedName>
        <fullName evidence="4">Transmembrane protein</fullName>
    </recommendedName>
</protein>
<accession>A0AAV7EJB2</accession>
<dbReference type="Proteomes" id="UP000825729">
    <property type="component" value="Unassembled WGS sequence"/>
</dbReference>
<keyword evidence="1" id="KW-1133">Transmembrane helix</keyword>
<keyword evidence="1" id="KW-0472">Membrane</keyword>
<dbReference type="AlphaFoldDB" id="A0AAV7EJB2"/>
<dbReference type="EMBL" id="JAINDJ010000005">
    <property type="protein sequence ID" value="KAG9447672.1"/>
    <property type="molecule type" value="Genomic_DNA"/>
</dbReference>
<dbReference type="PANTHER" id="PTHR33344:SF7">
    <property type="entry name" value="TRANSMEMBRANE PROTEIN"/>
    <property type="match status" value="1"/>
</dbReference>
<evidence type="ECO:0000256" key="1">
    <source>
        <dbReference type="SAM" id="Phobius"/>
    </source>
</evidence>
<evidence type="ECO:0000313" key="2">
    <source>
        <dbReference type="EMBL" id="KAG9447672.1"/>
    </source>
</evidence>
<dbReference type="PANTHER" id="PTHR33344">
    <property type="entry name" value="OS02G0761600 PROTEIN"/>
    <property type="match status" value="1"/>
</dbReference>